<reference evidence="3" key="1">
    <citation type="journal article" date="2021" name="Syst. Appl. Microbiol.">
        <title>Roseomonas hellenica sp. nov., isolated from roots of wild-growing Alkanna tinctoria.</title>
        <authorList>
            <person name="Rat A."/>
            <person name="Naranjo H.D."/>
            <person name="Lebbe L."/>
            <person name="Cnockaert M."/>
            <person name="Krigas N."/>
            <person name="Grigoriadou K."/>
            <person name="Maloupa E."/>
            <person name="Willems A."/>
        </authorList>
    </citation>
    <scope>NUCLEOTIDE SEQUENCE [LARGE SCALE GENOMIC DNA]</scope>
    <source>
        <strain evidence="3">LMG 31523</strain>
    </source>
</reference>
<organism evidence="2 3">
    <name type="scientific">Plastoroseomonas hellenica</name>
    <dbReference type="NCBI Taxonomy" id="2687306"/>
    <lineage>
        <taxon>Bacteria</taxon>
        <taxon>Pseudomonadati</taxon>
        <taxon>Pseudomonadota</taxon>
        <taxon>Alphaproteobacteria</taxon>
        <taxon>Acetobacterales</taxon>
        <taxon>Acetobacteraceae</taxon>
        <taxon>Plastoroseomonas</taxon>
    </lineage>
</organism>
<evidence type="ECO:0008006" key="4">
    <source>
        <dbReference type="Google" id="ProtNLM"/>
    </source>
</evidence>
<evidence type="ECO:0000256" key="1">
    <source>
        <dbReference type="SAM" id="MobiDB-lite"/>
    </source>
</evidence>
<evidence type="ECO:0000313" key="3">
    <source>
        <dbReference type="Proteomes" id="UP001196870"/>
    </source>
</evidence>
<feature type="compositionally biased region" description="Low complexity" evidence="1">
    <location>
        <begin position="64"/>
        <end position="80"/>
    </location>
</feature>
<keyword evidence="3" id="KW-1185">Reference proteome</keyword>
<gene>
    <name evidence="2" type="ORF">GXW71_09805</name>
</gene>
<feature type="region of interest" description="Disordered" evidence="1">
    <location>
        <begin position="64"/>
        <end position="89"/>
    </location>
</feature>
<dbReference type="EMBL" id="JAAGBB010000010">
    <property type="protein sequence ID" value="MBR0664646.1"/>
    <property type="molecule type" value="Genomic_DNA"/>
</dbReference>
<evidence type="ECO:0000313" key="2">
    <source>
        <dbReference type="EMBL" id="MBR0664646.1"/>
    </source>
</evidence>
<dbReference type="Proteomes" id="UP001196870">
    <property type="component" value="Unassembled WGS sequence"/>
</dbReference>
<sequence>MAGPQQIEVLGLVTQMGVMMRDQREENRQLRQDVAVMREMLDGQLSDFNRRLSLAEARGALNAAMGAAAAERPPARQAQAGGRSEERRRYRVQAASPGLAMLAEIDRSGEAGASLQVSVGHEIPGYGRVQSIGQEGSTWIVRAERGAIQ</sequence>
<accession>A0ABS5EWI6</accession>
<protein>
    <recommendedName>
        <fullName evidence="4">Type IV pilus biogenesis protein PilP</fullName>
    </recommendedName>
</protein>
<comment type="caution">
    <text evidence="2">The sequence shown here is derived from an EMBL/GenBank/DDBJ whole genome shotgun (WGS) entry which is preliminary data.</text>
</comment>
<proteinExistence type="predicted"/>
<name>A0ABS5EWI6_9PROT</name>